<dbReference type="Proteomes" id="UP000644147">
    <property type="component" value="Unassembled WGS sequence"/>
</dbReference>
<evidence type="ECO:0008006" key="3">
    <source>
        <dbReference type="Google" id="ProtNLM"/>
    </source>
</evidence>
<sequence length="155" mass="18133">MKNFLFVIILQFICGCNNLSTEKEDILFIKKFYQEYNGELSKEAESISKRDSILKSYCTSRLVSFLEKQYRENELDWDPFLNAQDMNIKTPETLRVIKENSKYNLYSISYVWAPTGDTVDNIGLIIINEKGTPKIDYVYIGEGFGDEKYKDVEMK</sequence>
<dbReference type="PROSITE" id="PS51257">
    <property type="entry name" value="PROKAR_LIPOPROTEIN"/>
    <property type="match status" value="1"/>
</dbReference>
<dbReference type="EMBL" id="JAEHFX010000001">
    <property type="protein sequence ID" value="MBK0402091.1"/>
    <property type="molecule type" value="Genomic_DNA"/>
</dbReference>
<reference evidence="1 2" key="1">
    <citation type="submission" date="2020-12" db="EMBL/GenBank/DDBJ databases">
        <title>Bacterial novel species Adhaeribacter sp. BT258 isolated from soil.</title>
        <authorList>
            <person name="Jung H.-Y."/>
        </authorList>
    </citation>
    <scope>NUCLEOTIDE SEQUENCE [LARGE SCALE GENOMIC DNA]</scope>
    <source>
        <strain evidence="1 2">BT258</strain>
    </source>
</reference>
<proteinExistence type="predicted"/>
<name>A0ABS1BY75_9BACT</name>
<evidence type="ECO:0000313" key="1">
    <source>
        <dbReference type="EMBL" id="MBK0402091.1"/>
    </source>
</evidence>
<comment type="caution">
    <text evidence="1">The sequence shown here is derived from an EMBL/GenBank/DDBJ whole genome shotgun (WGS) entry which is preliminary data.</text>
</comment>
<organism evidence="1 2">
    <name type="scientific">Adhaeribacter terrigena</name>
    <dbReference type="NCBI Taxonomy" id="2793070"/>
    <lineage>
        <taxon>Bacteria</taxon>
        <taxon>Pseudomonadati</taxon>
        <taxon>Bacteroidota</taxon>
        <taxon>Cytophagia</taxon>
        <taxon>Cytophagales</taxon>
        <taxon>Hymenobacteraceae</taxon>
        <taxon>Adhaeribacter</taxon>
    </lineage>
</organism>
<dbReference type="RefSeq" id="WP_200504682.1">
    <property type="nucleotide sequence ID" value="NZ_JAEHFX010000001.1"/>
</dbReference>
<accession>A0ABS1BY75</accession>
<keyword evidence="2" id="KW-1185">Reference proteome</keyword>
<evidence type="ECO:0000313" key="2">
    <source>
        <dbReference type="Proteomes" id="UP000644147"/>
    </source>
</evidence>
<gene>
    <name evidence="1" type="ORF">I5M27_03790</name>
</gene>
<dbReference type="Gene3D" id="3.10.450.50">
    <property type="match status" value="1"/>
</dbReference>
<protein>
    <recommendedName>
        <fullName evidence="3">DUF3828 domain-containing protein</fullName>
    </recommendedName>
</protein>